<dbReference type="PRINTS" id="PR00032">
    <property type="entry name" value="HTHARAC"/>
</dbReference>
<dbReference type="InterPro" id="IPR037923">
    <property type="entry name" value="HTH-like"/>
</dbReference>
<evidence type="ECO:0000313" key="7">
    <source>
        <dbReference type="EMBL" id="MDI4645312.1"/>
    </source>
</evidence>
<dbReference type="PANTHER" id="PTHR46796">
    <property type="entry name" value="HTH-TYPE TRANSCRIPTIONAL ACTIVATOR RHAS-RELATED"/>
    <property type="match status" value="1"/>
</dbReference>
<dbReference type="Proteomes" id="UP001161691">
    <property type="component" value="Unassembled WGS sequence"/>
</dbReference>
<protein>
    <submittedName>
        <fullName evidence="7">AraC family transcriptional regulator</fullName>
    </submittedName>
</protein>
<dbReference type="InterPro" id="IPR020449">
    <property type="entry name" value="Tscrpt_reg_AraC-type_HTH"/>
</dbReference>
<dbReference type="PROSITE" id="PS00041">
    <property type="entry name" value="HTH_ARAC_FAMILY_1"/>
    <property type="match status" value="1"/>
</dbReference>
<dbReference type="InterPro" id="IPR003313">
    <property type="entry name" value="AraC-bd"/>
</dbReference>
<keyword evidence="4" id="KW-0010">Activator</keyword>
<dbReference type="RefSeq" id="WP_282908256.1">
    <property type="nucleotide sequence ID" value="NZ_JAGRPV010000001.1"/>
</dbReference>
<organism evidence="7 8">
    <name type="scientific">Cohnella hashimotonis</name>
    <dbReference type="NCBI Taxonomy" id="2826895"/>
    <lineage>
        <taxon>Bacteria</taxon>
        <taxon>Bacillati</taxon>
        <taxon>Bacillota</taxon>
        <taxon>Bacilli</taxon>
        <taxon>Bacillales</taxon>
        <taxon>Paenibacillaceae</taxon>
        <taxon>Cohnella</taxon>
    </lineage>
</organism>
<dbReference type="PANTHER" id="PTHR46796:SF13">
    <property type="entry name" value="HTH-TYPE TRANSCRIPTIONAL ACTIVATOR RHAS"/>
    <property type="match status" value="1"/>
</dbReference>
<evidence type="ECO:0000256" key="1">
    <source>
        <dbReference type="ARBA" id="ARBA00022490"/>
    </source>
</evidence>
<evidence type="ECO:0000313" key="8">
    <source>
        <dbReference type="Proteomes" id="UP001161691"/>
    </source>
</evidence>
<dbReference type="SUPFAM" id="SSF46689">
    <property type="entry name" value="Homeodomain-like"/>
    <property type="match status" value="2"/>
</dbReference>
<dbReference type="Pfam" id="PF02311">
    <property type="entry name" value="AraC_binding"/>
    <property type="match status" value="1"/>
</dbReference>
<dbReference type="SUPFAM" id="SSF51215">
    <property type="entry name" value="Regulatory protein AraC"/>
    <property type="match status" value="1"/>
</dbReference>
<keyword evidence="2" id="KW-0805">Transcription regulation</keyword>
<evidence type="ECO:0000256" key="3">
    <source>
        <dbReference type="ARBA" id="ARBA00023125"/>
    </source>
</evidence>
<keyword evidence="8" id="KW-1185">Reference proteome</keyword>
<dbReference type="Pfam" id="PF12833">
    <property type="entry name" value="HTH_18"/>
    <property type="match status" value="1"/>
</dbReference>
<keyword evidence="1" id="KW-0963">Cytoplasm</keyword>
<accession>A0ABT6THJ6</accession>
<dbReference type="EMBL" id="JAGRPV010000001">
    <property type="protein sequence ID" value="MDI4645312.1"/>
    <property type="molecule type" value="Genomic_DNA"/>
</dbReference>
<gene>
    <name evidence="7" type="ORF">KB449_10085</name>
</gene>
<feature type="domain" description="HTH araC/xylS-type" evidence="6">
    <location>
        <begin position="174"/>
        <end position="274"/>
    </location>
</feature>
<proteinExistence type="predicted"/>
<evidence type="ECO:0000256" key="2">
    <source>
        <dbReference type="ARBA" id="ARBA00023015"/>
    </source>
</evidence>
<dbReference type="PROSITE" id="PS01124">
    <property type="entry name" value="HTH_ARAC_FAMILY_2"/>
    <property type="match status" value="1"/>
</dbReference>
<dbReference type="Gene3D" id="1.10.10.60">
    <property type="entry name" value="Homeodomain-like"/>
    <property type="match status" value="1"/>
</dbReference>
<reference evidence="7" key="1">
    <citation type="submission" date="2023-04" db="EMBL/GenBank/DDBJ databases">
        <title>Comparative genomic analysis of Cohnella hashimotonis sp. nov., isolated from the International Space Station.</title>
        <authorList>
            <person name="Venkateswaran K."/>
            <person name="Simpson A."/>
        </authorList>
    </citation>
    <scope>NUCLEOTIDE SEQUENCE</scope>
    <source>
        <strain evidence="7">F6_2S_P_1</strain>
    </source>
</reference>
<sequence>MRTYKRFAIPSGRTGRLPLFVETIGTVREAGKIARPTGYPYYHWLQTLSGEGIFAVDDRKYNIPAGSGILVPPEAPHAYEPVSDQWETAYLTFGGSAAATMLIALGLLEPAPIRWEHESPLSDFLEKMLDRIEADADPFGLEASADAYRFLLTIRRHGRSGRQDSADRASERLRPLIEWMERHYADPNAGLSDMRSVLGMPPSTMNELFRRAFGQSPYNYLIDLRIRKAKEMLIGRPQETVSRIATLAGFRDTSHFVATFRRRTGLPPEKFRQLYE</sequence>
<dbReference type="InterPro" id="IPR050204">
    <property type="entry name" value="AraC_XylS_family_regulators"/>
</dbReference>
<dbReference type="Gene3D" id="2.60.120.280">
    <property type="entry name" value="Regulatory protein AraC"/>
    <property type="match status" value="1"/>
</dbReference>
<name>A0ABT6THJ6_9BACL</name>
<evidence type="ECO:0000256" key="4">
    <source>
        <dbReference type="ARBA" id="ARBA00023159"/>
    </source>
</evidence>
<evidence type="ECO:0000256" key="5">
    <source>
        <dbReference type="ARBA" id="ARBA00023163"/>
    </source>
</evidence>
<keyword evidence="5" id="KW-0804">Transcription</keyword>
<evidence type="ECO:0000259" key="6">
    <source>
        <dbReference type="PROSITE" id="PS01124"/>
    </source>
</evidence>
<dbReference type="InterPro" id="IPR018062">
    <property type="entry name" value="HTH_AraC-typ_CS"/>
</dbReference>
<dbReference type="InterPro" id="IPR018060">
    <property type="entry name" value="HTH_AraC"/>
</dbReference>
<dbReference type="InterPro" id="IPR009057">
    <property type="entry name" value="Homeodomain-like_sf"/>
</dbReference>
<dbReference type="SMART" id="SM00342">
    <property type="entry name" value="HTH_ARAC"/>
    <property type="match status" value="1"/>
</dbReference>
<comment type="caution">
    <text evidence="7">The sequence shown here is derived from an EMBL/GenBank/DDBJ whole genome shotgun (WGS) entry which is preliminary data.</text>
</comment>
<keyword evidence="3" id="KW-0238">DNA-binding</keyword>